<dbReference type="Proteomes" id="UP000596063">
    <property type="component" value="Chromosome"/>
</dbReference>
<dbReference type="RefSeq" id="WP_198570235.1">
    <property type="nucleotide sequence ID" value="NZ_CP066167.1"/>
</dbReference>
<dbReference type="EMBL" id="CP066167">
    <property type="protein sequence ID" value="QQD18746.1"/>
    <property type="molecule type" value="Genomic_DNA"/>
</dbReference>
<feature type="compositionally biased region" description="Polar residues" evidence="1">
    <location>
        <begin position="41"/>
        <end position="51"/>
    </location>
</feature>
<proteinExistence type="predicted"/>
<dbReference type="AlphaFoldDB" id="A0A7T4R1J3"/>
<dbReference type="KEGG" id="snan:I6N98_02440"/>
<organism evidence="2 3">
    <name type="scientific">Spongiibacter nanhainus</name>
    <dbReference type="NCBI Taxonomy" id="2794344"/>
    <lineage>
        <taxon>Bacteria</taxon>
        <taxon>Pseudomonadati</taxon>
        <taxon>Pseudomonadota</taxon>
        <taxon>Gammaproteobacteria</taxon>
        <taxon>Cellvibrionales</taxon>
        <taxon>Spongiibacteraceae</taxon>
        <taxon>Spongiibacter</taxon>
    </lineage>
</organism>
<dbReference type="PROSITE" id="PS51257">
    <property type="entry name" value="PROKAR_LIPOPROTEIN"/>
    <property type="match status" value="1"/>
</dbReference>
<reference evidence="2 3" key="1">
    <citation type="submission" date="2020-12" db="EMBL/GenBank/DDBJ databases">
        <authorList>
            <person name="Shan Y."/>
        </authorList>
    </citation>
    <scope>NUCLEOTIDE SEQUENCE [LARGE SCALE GENOMIC DNA]</scope>
    <source>
        <strain evidence="3">csc3.9</strain>
    </source>
</reference>
<evidence type="ECO:0000313" key="3">
    <source>
        <dbReference type="Proteomes" id="UP000596063"/>
    </source>
</evidence>
<gene>
    <name evidence="2" type="ORF">I6N98_02440</name>
</gene>
<feature type="region of interest" description="Disordered" evidence="1">
    <location>
        <begin position="24"/>
        <end position="51"/>
    </location>
</feature>
<keyword evidence="3" id="KW-1185">Reference proteome</keyword>
<evidence type="ECO:0000313" key="2">
    <source>
        <dbReference type="EMBL" id="QQD18746.1"/>
    </source>
</evidence>
<evidence type="ECO:0000256" key="1">
    <source>
        <dbReference type="SAM" id="MobiDB-lite"/>
    </source>
</evidence>
<accession>A0A7T4R1J3</accession>
<sequence length="333" mass="35666">MPIHRHFFAVAFTVTALLSGCGGGGGGSSSNPSQPSGDYTPISSTRNTASCSVVPSGESPYDIASYYGCGDQNTGLIGTWMVVADAHITGAALSHTEFNGVMRMTMHITEHNSTQLKVSYCPDEAIPNAAPLQALIPKGSDSFTIRDPMSNADIHFSVVDPHTLQGEHQTSDAASPLQQVTVERSTVHARKLSQQGNLPPGHIDLFYRYDSRQNSANFSEAKCVLQAEGDLRRFSNSGGLSQAQEGTLTSFVLTPRSGNGGNTISISLRELANSEIRYAQVYFGGEDAFYGASDSPEDVIYSQNDRSGIELDAVLFDINDTENEVSFTALFGF</sequence>
<name>A0A7T4R1J3_9GAMM</name>
<protein>
    <submittedName>
        <fullName evidence="2">Uncharacterized protein</fullName>
    </submittedName>
</protein>